<dbReference type="EMBL" id="WSEL01000009">
    <property type="protein sequence ID" value="MVQ31918.1"/>
    <property type="molecule type" value="Genomic_DNA"/>
</dbReference>
<reference evidence="1 2" key="1">
    <citation type="submission" date="2019-12" db="EMBL/GenBank/DDBJ databases">
        <authorList>
            <person name="Huq M.A."/>
        </authorList>
    </citation>
    <scope>NUCLEOTIDE SEQUENCE [LARGE SCALE GENOMIC DNA]</scope>
    <source>
        <strain evidence="1 2">MAH-25</strain>
    </source>
</reference>
<protein>
    <submittedName>
        <fullName evidence="1">Uncharacterized protein</fullName>
    </submittedName>
</protein>
<keyword evidence="2" id="KW-1185">Reference proteome</keyword>
<dbReference type="RefSeq" id="WP_157399919.1">
    <property type="nucleotide sequence ID" value="NZ_WSEL01000009.1"/>
</dbReference>
<dbReference type="Proteomes" id="UP000469385">
    <property type="component" value="Unassembled WGS sequence"/>
</dbReference>
<evidence type="ECO:0000313" key="2">
    <source>
        <dbReference type="Proteomes" id="UP000469385"/>
    </source>
</evidence>
<gene>
    <name evidence="1" type="ORF">GON04_20840</name>
</gene>
<accession>A0A6N8IYT3</accession>
<organism evidence="1 2">
    <name type="scientific">Ramlibacter pinisoli</name>
    <dbReference type="NCBI Taxonomy" id="2682844"/>
    <lineage>
        <taxon>Bacteria</taxon>
        <taxon>Pseudomonadati</taxon>
        <taxon>Pseudomonadota</taxon>
        <taxon>Betaproteobacteria</taxon>
        <taxon>Burkholderiales</taxon>
        <taxon>Comamonadaceae</taxon>
        <taxon>Ramlibacter</taxon>
    </lineage>
</organism>
<sequence>MPNQATIDSVKEKLTTVRAEEAEALRRAHHLRAMSDSYAEIRAAMQDVSRIHSRVENLQHELTDLKHG</sequence>
<proteinExistence type="predicted"/>
<name>A0A6N8IYT3_9BURK</name>
<comment type="caution">
    <text evidence="1">The sequence shown here is derived from an EMBL/GenBank/DDBJ whole genome shotgun (WGS) entry which is preliminary data.</text>
</comment>
<evidence type="ECO:0000313" key="1">
    <source>
        <dbReference type="EMBL" id="MVQ31918.1"/>
    </source>
</evidence>
<dbReference type="AlphaFoldDB" id="A0A6N8IYT3"/>